<dbReference type="InterPro" id="IPR002975">
    <property type="entry name" value="Fungi_Gprotein_alpha"/>
</dbReference>
<evidence type="ECO:0000256" key="6">
    <source>
        <dbReference type="ARBA" id="ARBA00022741"/>
    </source>
</evidence>
<dbReference type="Gene3D" id="3.40.50.300">
    <property type="entry name" value="P-loop containing nucleotide triphosphate hydrolases"/>
    <property type="match status" value="1"/>
</dbReference>
<gene>
    <name evidence="16" type="ORF">CC85DRAFT_307277</name>
</gene>
<dbReference type="FunFam" id="3.40.50.300:FF:002307">
    <property type="entry name" value="Guanine nucleotide-binding protein G(k) subunit alpha"/>
    <property type="match status" value="1"/>
</dbReference>
<reference evidence="16 17" key="1">
    <citation type="submission" date="2015-03" db="EMBL/GenBank/DDBJ databases">
        <title>Genomics and transcriptomics of the oil-accumulating basidiomycete yeast T. oleaginosus allow insights into substrate utilization and the diverse evolutionary trajectories of mating systems in fungi.</title>
        <authorList>
            <consortium name="DOE Joint Genome Institute"/>
            <person name="Kourist R."/>
            <person name="Kracht O."/>
            <person name="Bracharz F."/>
            <person name="Lipzen A."/>
            <person name="Nolan M."/>
            <person name="Ohm R."/>
            <person name="Grigoriev I."/>
            <person name="Sun S."/>
            <person name="Heitman J."/>
            <person name="Bruck T."/>
            <person name="Nowrousian M."/>
        </authorList>
    </citation>
    <scope>NUCLEOTIDE SEQUENCE [LARGE SCALE GENOMIC DNA]</scope>
    <source>
        <strain evidence="16 17">IBC0246</strain>
    </source>
</reference>
<keyword evidence="9 13" id="KW-0342">GTP-binding</keyword>
<keyword evidence="5 14" id="KW-0479">Metal-binding</keyword>
<evidence type="ECO:0000256" key="7">
    <source>
        <dbReference type="ARBA" id="ARBA00022801"/>
    </source>
</evidence>
<feature type="coiled-coil region" evidence="15">
    <location>
        <begin position="9"/>
        <end position="36"/>
    </location>
</feature>
<protein>
    <submittedName>
        <fullName evidence="16">Guanine nucleotide binding protein, alpha subunit</fullName>
    </submittedName>
</protein>
<dbReference type="PROSITE" id="PS51882">
    <property type="entry name" value="G_ALPHA"/>
    <property type="match status" value="1"/>
</dbReference>
<dbReference type="Gene3D" id="1.10.400.10">
    <property type="entry name" value="GI Alpha 1, domain 2-like"/>
    <property type="match status" value="1"/>
</dbReference>
<dbReference type="GeneID" id="28986336"/>
<evidence type="ECO:0000256" key="10">
    <source>
        <dbReference type="ARBA" id="ARBA00023139"/>
    </source>
</evidence>
<dbReference type="CDD" id="cd00066">
    <property type="entry name" value="G-alpha"/>
    <property type="match status" value="1"/>
</dbReference>
<accession>A0A0J0XT46</accession>
<comment type="subunit">
    <text evidence="3">G proteins are composed of 3 units; alpha, beta and gamma. The alpha chain contains the guanine nucleotide binding site.</text>
</comment>
<dbReference type="GO" id="GO:0005737">
    <property type="term" value="C:cytoplasm"/>
    <property type="evidence" value="ECO:0007669"/>
    <property type="project" value="TreeGrafter"/>
</dbReference>
<dbReference type="GO" id="GO:0001664">
    <property type="term" value="F:G protein-coupled receptor binding"/>
    <property type="evidence" value="ECO:0007669"/>
    <property type="project" value="InterPro"/>
</dbReference>
<evidence type="ECO:0000256" key="15">
    <source>
        <dbReference type="SAM" id="Coils"/>
    </source>
</evidence>
<dbReference type="InterPro" id="IPR001019">
    <property type="entry name" value="Gprotein_alpha_su"/>
</dbReference>
<comment type="cofactor">
    <cofactor evidence="1">
        <name>Mg(2+)</name>
        <dbReference type="ChEBI" id="CHEBI:18420"/>
    </cofactor>
</comment>
<keyword evidence="10" id="KW-0564">Palmitate</keyword>
<feature type="binding site" evidence="13">
    <location>
        <begin position="43"/>
        <end position="48"/>
    </location>
    <ligand>
        <name>GTP</name>
        <dbReference type="ChEBI" id="CHEBI:37565"/>
    </ligand>
</feature>
<evidence type="ECO:0000256" key="13">
    <source>
        <dbReference type="PIRSR" id="PIRSR601019-1"/>
    </source>
</evidence>
<evidence type="ECO:0000313" key="17">
    <source>
        <dbReference type="Proteomes" id="UP000053611"/>
    </source>
</evidence>
<proteinExistence type="inferred from homology"/>
<sequence length="369" mass="42010">MGCTQSHEDSEAKARNAEIEEQLKRDRQNMAREIKMLLLGAGESGKSTVLKQMRLIYNKPYDAEERDSYREIVYSNTVQSMRVLLEGVVAMGLDISSANQAHYNLILAAPALIEGDRFPPSLANAIKGLWQDEGVREAFSRRNELQLNDSAPYYFDAITRLANPAYVPTDQDILRARVKTTGITETHFQIGELKYKLFDVGGQRSERRKWLGVFENVTALVFLIAISEYDQMLYEDETVNRMTEAMTLFESVANSRWFIKTSIILFLNKIDLFRAKLPHSPLANTFPEYKGGANYDAACAFLLEKFVALNQNPSKSIYAVTLHRRHRHARACVRRFCCSRRYYPGQLARVRSSLVLGECRACRSLPASP</sequence>
<feature type="binding site" evidence="13">
    <location>
        <begin position="268"/>
        <end position="271"/>
    </location>
    <ligand>
        <name>GTP</name>
        <dbReference type="ChEBI" id="CHEBI:37565"/>
    </ligand>
</feature>
<evidence type="ECO:0000256" key="1">
    <source>
        <dbReference type="ARBA" id="ARBA00001946"/>
    </source>
</evidence>
<feature type="binding site" evidence="13">
    <location>
        <begin position="174"/>
        <end position="180"/>
    </location>
    <ligand>
        <name>GTP</name>
        <dbReference type="ChEBI" id="CHEBI:37565"/>
    </ligand>
</feature>
<dbReference type="GO" id="GO:0003924">
    <property type="term" value="F:GTPase activity"/>
    <property type="evidence" value="ECO:0007669"/>
    <property type="project" value="InterPro"/>
</dbReference>
<evidence type="ECO:0000256" key="3">
    <source>
        <dbReference type="ARBA" id="ARBA00011356"/>
    </source>
</evidence>
<evidence type="ECO:0000256" key="14">
    <source>
        <dbReference type="PIRSR" id="PIRSR601019-2"/>
    </source>
</evidence>
<comment type="similarity">
    <text evidence="2">Belongs to the G-alpha family.</text>
</comment>
<feature type="binding site" evidence="14">
    <location>
        <position position="180"/>
    </location>
    <ligand>
        <name>Mg(2+)</name>
        <dbReference type="ChEBI" id="CHEBI:18420"/>
    </ligand>
</feature>
<dbReference type="SUPFAM" id="SSF47895">
    <property type="entry name" value="Transducin (alpha subunit), insertion domain"/>
    <property type="match status" value="1"/>
</dbReference>
<dbReference type="GO" id="GO:0046872">
    <property type="term" value="F:metal ion binding"/>
    <property type="evidence" value="ECO:0007669"/>
    <property type="project" value="UniProtKB-KW"/>
</dbReference>
<keyword evidence="8 14" id="KW-0460">Magnesium</keyword>
<organism evidence="16 17">
    <name type="scientific">Cutaneotrichosporon oleaginosum</name>
    <dbReference type="NCBI Taxonomy" id="879819"/>
    <lineage>
        <taxon>Eukaryota</taxon>
        <taxon>Fungi</taxon>
        <taxon>Dikarya</taxon>
        <taxon>Basidiomycota</taxon>
        <taxon>Agaricomycotina</taxon>
        <taxon>Tremellomycetes</taxon>
        <taxon>Trichosporonales</taxon>
        <taxon>Trichosporonaceae</taxon>
        <taxon>Cutaneotrichosporon</taxon>
    </lineage>
</organism>
<keyword evidence="12" id="KW-0449">Lipoprotein</keyword>
<dbReference type="RefSeq" id="XP_018280749.1">
    <property type="nucleotide sequence ID" value="XM_018425733.1"/>
</dbReference>
<evidence type="ECO:0000256" key="8">
    <source>
        <dbReference type="ARBA" id="ARBA00022842"/>
    </source>
</evidence>
<evidence type="ECO:0000256" key="2">
    <source>
        <dbReference type="ARBA" id="ARBA00005804"/>
    </source>
</evidence>
<feature type="binding site" evidence="13">
    <location>
        <begin position="199"/>
        <end position="203"/>
    </location>
    <ligand>
        <name>GTP</name>
        <dbReference type="ChEBI" id="CHEBI:37565"/>
    </ligand>
</feature>
<dbReference type="Proteomes" id="UP000053611">
    <property type="component" value="Unassembled WGS sequence"/>
</dbReference>
<evidence type="ECO:0000256" key="12">
    <source>
        <dbReference type="ARBA" id="ARBA00023288"/>
    </source>
</evidence>
<keyword evidence="15" id="KW-0175">Coiled coil</keyword>
<keyword evidence="7" id="KW-0378">Hydrolase</keyword>
<keyword evidence="11" id="KW-0807">Transducer</keyword>
<evidence type="ECO:0000256" key="5">
    <source>
        <dbReference type="ARBA" id="ARBA00022723"/>
    </source>
</evidence>
<dbReference type="STRING" id="879819.A0A0J0XT46"/>
<dbReference type="InterPro" id="IPR027417">
    <property type="entry name" value="P-loop_NTPase"/>
</dbReference>
<evidence type="ECO:0000256" key="11">
    <source>
        <dbReference type="ARBA" id="ARBA00023224"/>
    </source>
</evidence>
<dbReference type="PANTHER" id="PTHR10218">
    <property type="entry name" value="GTP-BINDING PROTEIN ALPHA SUBUNIT"/>
    <property type="match status" value="1"/>
</dbReference>
<dbReference type="OrthoDB" id="5817230at2759"/>
<dbReference type="EMBL" id="KQ087188">
    <property type="protein sequence ID" value="KLT44258.1"/>
    <property type="molecule type" value="Genomic_DNA"/>
</dbReference>
<name>A0A0J0XT46_9TREE</name>
<feature type="binding site" evidence="14">
    <location>
        <position position="47"/>
    </location>
    <ligand>
        <name>Mg(2+)</name>
        <dbReference type="ChEBI" id="CHEBI:18420"/>
    </ligand>
</feature>
<dbReference type="GO" id="GO:0007186">
    <property type="term" value="P:G protein-coupled receptor signaling pathway"/>
    <property type="evidence" value="ECO:0007669"/>
    <property type="project" value="InterPro"/>
</dbReference>
<evidence type="ECO:0000313" key="16">
    <source>
        <dbReference type="EMBL" id="KLT44258.1"/>
    </source>
</evidence>
<dbReference type="FunFam" id="1.10.400.10:FF:000007">
    <property type="entry name" value="Guanine nucleotide-binding protein subunit alpha"/>
    <property type="match status" value="1"/>
</dbReference>
<feature type="binding site" evidence="13">
    <location>
        <begin position="149"/>
        <end position="150"/>
    </location>
    <ligand>
        <name>GTP</name>
        <dbReference type="ChEBI" id="CHEBI:37565"/>
    </ligand>
</feature>
<dbReference type="GO" id="GO:0005525">
    <property type="term" value="F:GTP binding"/>
    <property type="evidence" value="ECO:0007669"/>
    <property type="project" value="UniProtKB-KW"/>
</dbReference>
<dbReference type="GO" id="GO:0031683">
    <property type="term" value="F:G-protein beta/gamma-subunit complex binding"/>
    <property type="evidence" value="ECO:0007669"/>
    <property type="project" value="InterPro"/>
</dbReference>
<dbReference type="SMART" id="SM00275">
    <property type="entry name" value="G_alpha"/>
    <property type="match status" value="1"/>
</dbReference>
<keyword evidence="6 13" id="KW-0547">Nucleotide-binding</keyword>
<keyword evidence="17" id="KW-1185">Reference proteome</keyword>
<dbReference type="PRINTS" id="PR01241">
    <property type="entry name" value="GPROTEINAFNG"/>
</dbReference>
<dbReference type="PRINTS" id="PR00318">
    <property type="entry name" value="GPROTEINA"/>
</dbReference>
<dbReference type="InterPro" id="IPR011025">
    <property type="entry name" value="GproteinA_insert"/>
</dbReference>
<dbReference type="AlphaFoldDB" id="A0A0J0XT46"/>
<dbReference type="GO" id="GO:0032502">
    <property type="term" value="P:developmental process"/>
    <property type="evidence" value="ECO:0007669"/>
    <property type="project" value="UniProtKB-ARBA"/>
</dbReference>
<dbReference type="GO" id="GO:0005834">
    <property type="term" value="C:heterotrimeric G-protein complex"/>
    <property type="evidence" value="ECO:0007669"/>
    <property type="project" value="InterPro"/>
</dbReference>
<evidence type="ECO:0000256" key="4">
    <source>
        <dbReference type="ARBA" id="ARBA00022707"/>
    </source>
</evidence>
<keyword evidence="4" id="KW-0519">Myristate</keyword>
<dbReference type="SUPFAM" id="SSF52540">
    <property type="entry name" value="P-loop containing nucleoside triphosphate hydrolases"/>
    <property type="match status" value="1"/>
</dbReference>
<dbReference type="PANTHER" id="PTHR10218:SF302">
    <property type="entry name" value="GUANINE NUCLEOTIDE-BINDING PROTEIN ALPHA-5 SUBUNIT"/>
    <property type="match status" value="1"/>
</dbReference>
<evidence type="ECO:0000256" key="9">
    <source>
        <dbReference type="ARBA" id="ARBA00023134"/>
    </source>
</evidence>
<dbReference type="GO" id="GO:0000750">
    <property type="term" value="P:pheromone-dependent signal transduction involved in conjugation with cellular fusion"/>
    <property type="evidence" value="ECO:0007669"/>
    <property type="project" value="TreeGrafter"/>
</dbReference>
<dbReference type="Pfam" id="PF00503">
    <property type="entry name" value="G-alpha"/>
    <property type="match status" value="1"/>
</dbReference>